<accession>A0A7R9BEE1</accession>
<dbReference type="Gene3D" id="3.30.40.10">
    <property type="entry name" value="Zinc/RING finger domain, C3HC4 (zinc finger)"/>
    <property type="match status" value="1"/>
</dbReference>
<comment type="subunit">
    <text evidence="1">Component of the ribosome quality control complex (RQC).</text>
</comment>
<keyword evidence="1" id="KW-0479">Metal-binding</keyword>
<comment type="function">
    <text evidence="1">E3 ubiquitin-protein ligase. Component of the ribosome quality control complex (RQC), a ribosome-associated complex that mediates ubiquitination and extraction of incompletely synthesized nascent chains for proteasomal degradation.</text>
</comment>
<keyword evidence="6" id="KW-1185">Reference proteome</keyword>
<dbReference type="Proteomes" id="UP000678499">
    <property type="component" value="Unassembled WGS sequence"/>
</dbReference>
<sequence length="1686" mass="189249">MGKGKQVAQRTKGNVKASSSGRAAEVLGASTGVIGFEALSADSAEAGDNGMDAEWKLACKKLSKKDVVTRLKGLQEILNLMPDALEEALLAFLNVWPKYFGRCALDNDKKLRETAHRVHEKLVSRLKKRIAPQLKNLMGPWILGICDQWNNAQTAASESFVAAFPPHKQREAVVFCSKESFKYLRENLFAPVDASQSGSSADENDAQWEYNVVSSLRGFAWMSKMIFSEDDTGLNSENFEPVLQSYQELFRDPAFWELPKRKKHPSIIGTWFSLMHLLLSHDLCKLTLDEAQISRLLKSTINALDSDDPGIVHAVWACLVHFITIYEKWTDCGNPESVVVPKFLSFLRNGGRGSCSSVYRYVPQMFSVLRKFVKDEQKFVSEYLQNLRKGLFCQRVALSPVDTRTVCRAFFETVVALRLDTTSIPTVATETVVLIEESICEARSENAASAVAAELSKVLRVEDSSQVWEPLRLVFGRVAREGPPKAELLGDILPFCTPPDCFPVMLALLNVKDVSDESWTIFFQALKEKKAPFLLEATQSLISLHKRSKCSALVLQDSRFHTLLMEIIQEIITEAKTISSRPSESTVSCDTESAGEDTISELDTRKLKIIETVLGSRGTSVFPTEVTEKLVQKLSSGIADLASEGNVEVLIQFASWLSLKVSPNLISVLRKDGRSVAEDIAMSVSFLGLDSNRLLSDPNDGKKVFMAVEGTIEAILNCETARDGFVTRLLSRLEASMEILREKSFSHRRAINSLVDIAFIVTKHLPTNERRTEFAYNLVEICGERMDLESFCCDCVAFSWVDSHGLPFYSEKLIQKPELLKMPVASAFVLGYLKQVTERTTAEEHDSETIIVSWKELGVACEDQLTKVIAVSWVALQYVNSLSYLWRLTAPVNWLKELNDLAKSMKNDCAAILADVFLSNEVKLLAFEKVITMAMEPGHWLVNGLASLSLGAVQDQANDDAVAKLCVMAAEVMKKLRLNAIPTAELSSVISAPFRHVIAGLILSPEERILGLKNSLRFEVNTVDIQLDFFAEHVASGATFYGGKDSPLDKDTAIMVLEKLTEVWDKIMPRNNRRSLTRNSTFEEIKCHFALCTSMEKIVCQWTTWDLELESVFQKVFLITARWMAELNSYFTADTWENIGKNELWLIIFGTEVYKLVWKLTETMQHQFDNVKSILSETPGFISRVFCKVWSETADTYYAVIYPAFLKLAATIPQHGSQREEVVDLVDGLRDAYVGAICGAVGVMPLRYLERNSVFLDGPEGPMKFSRELMPLLVSSNHCVQETAFSLLNKYMSWLACNVSHIPAVQSTVGLDVEYEGDPPVFKHPPTELLETMRSTREVVDAMLMDVRVGDGVCLVQPFTDSYTYARGYLLSWNLWMNLWSKVPEVVKESFMEGIQFGSTVYPCSLLQHKEFEKLGNNLFRLMPPTAEFSDACWKANVRACAETSRDDVGSMVRTPMPPFDVVVSVLPKSDTIAHCACRTYLCALSEFPVFMRQWFMGLSNASIQNEVSQFTTRHISPLIWSKELKIIQKEAKRLQKESKKATETGAGAAGDSSIRARETVREIVVVHTVDENLLELVLTVPANFPLTPVQVDASKRFGVSKQVWSRWVMELSMHLTHRRASILESIDIWKKNVGKRFEGVEECYICYNILHGTTNELPKKACRTCKKKFHSGCLVSLYESYDFAS</sequence>
<dbReference type="PANTHER" id="PTHR12389:SF0">
    <property type="entry name" value="E3 UBIQUITIN-PROTEIN LIGASE LISTERIN"/>
    <property type="match status" value="1"/>
</dbReference>
<dbReference type="UniPathway" id="UPA00143"/>
<comment type="pathway">
    <text evidence="1">Protein modification; protein ubiquitination.</text>
</comment>
<dbReference type="GO" id="GO:0043023">
    <property type="term" value="F:ribosomal large subunit binding"/>
    <property type="evidence" value="ECO:0007669"/>
    <property type="project" value="TreeGrafter"/>
</dbReference>
<feature type="domain" description="E3 ubiquitin-protein ligase listerin N-terminal" evidence="2">
    <location>
        <begin position="54"/>
        <end position="367"/>
    </location>
</feature>
<keyword evidence="1" id="KW-0833">Ubl conjugation pathway</keyword>
<evidence type="ECO:0000313" key="5">
    <source>
        <dbReference type="EMBL" id="CAD7273115.1"/>
    </source>
</evidence>
<organism evidence="5">
    <name type="scientific">Notodromas monacha</name>
    <dbReference type="NCBI Taxonomy" id="399045"/>
    <lineage>
        <taxon>Eukaryota</taxon>
        <taxon>Metazoa</taxon>
        <taxon>Ecdysozoa</taxon>
        <taxon>Arthropoda</taxon>
        <taxon>Crustacea</taxon>
        <taxon>Oligostraca</taxon>
        <taxon>Ostracoda</taxon>
        <taxon>Podocopa</taxon>
        <taxon>Podocopida</taxon>
        <taxon>Cypridocopina</taxon>
        <taxon>Cypridoidea</taxon>
        <taxon>Cyprididae</taxon>
        <taxon>Notodromas</taxon>
    </lineage>
</organism>
<keyword evidence="1" id="KW-0863">Zinc-finger</keyword>
<dbReference type="GO" id="GO:0005829">
    <property type="term" value="C:cytosol"/>
    <property type="evidence" value="ECO:0007669"/>
    <property type="project" value="UniProtKB-UniRule"/>
</dbReference>
<feature type="domain" description="E3 ubiquitin-protein ligase listerin HEAT repeat region" evidence="3">
    <location>
        <begin position="1267"/>
        <end position="1528"/>
    </location>
</feature>
<dbReference type="InterPro" id="IPR013083">
    <property type="entry name" value="Znf_RING/FYVE/PHD"/>
</dbReference>
<dbReference type="GO" id="GO:0008270">
    <property type="term" value="F:zinc ion binding"/>
    <property type="evidence" value="ECO:0007669"/>
    <property type="project" value="UniProtKB-KW"/>
</dbReference>
<evidence type="ECO:0000256" key="1">
    <source>
        <dbReference type="RuleBase" id="RU367090"/>
    </source>
</evidence>
<gene>
    <name evidence="5" type="ORF">NMOB1V02_LOCUS1018</name>
</gene>
<dbReference type="InterPro" id="IPR054476">
    <property type="entry name" value="Ltn1_N"/>
</dbReference>
<evidence type="ECO:0000313" key="6">
    <source>
        <dbReference type="Proteomes" id="UP000678499"/>
    </source>
</evidence>
<dbReference type="InterPro" id="IPR054477">
    <property type="entry name" value="LTN1_E3_ligase_6th"/>
</dbReference>
<feature type="domain" description="E3 ubiquitin-protein ligase listerin ubiquitin conjugating" evidence="4">
    <location>
        <begin position="1554"/>
        <end position="1637"/>
    </location>
</feature>
<dbReference type="OrthoDB" id="6108at2759"/>
<evidence type="ECO:0000259" key="4">
    <source>
        <dbReference type="Pfam" id="PF23009"/>
    </source>
</evidence>
<proteinExistence type="inferred from homology"/>
<dbReference type="InterPro" id="IPR039795">
    <property type="entry name" value="LTN1/Rkr1"/>
</dbReference>
<dbReference type="SUPFAM" id="SSF48371">
    <property type="entry name" value="ARM repeat"/>
    <property type="match status" value="1"/>
</dbReference>
<evidence type="ECO:0000259" key="2">
    <source>
        <dbReference type="Pfam" id="PF22958"/>
    </source>
</evidence>
<dbReference type="GO" id="GO:0072344">
    <property type="term" value="P:rescue of stalled ribosome"/>
    <property type="evidence" value="ECO:0007669"/>
    <property type="project" value="UniProtKB-UniRule"/>
</dbReference>
<comment type="catalytic activity">
    <reaction evidence="1">
        <text>S-ubiquitinyl-[E2 ubiquitin-conjugating enzyme]-L-cysteine + [acceptor protein]-L-lysine = [E2 ubiquitin-conjugating enzyme]-L-cysteine + N(6)-ubiquitinyl-[acceptor protein]-L-lysine.</text>
        <dbReference type="EC" id="2.3.2.27"/>
    </reaction>
</comment>
<dbReference type="GO" id="GO:0061630">
    <property type="term" value="F:ubiquitin protein ligase activity"/>
    <property type="evidence" value="ECO:0007669"/>
    <property type="project" value="UniProtKB-UniRule"/>
</dbReference>
<dbReference type="EMBL" id="OA882134">
    <property type="protein sequence ID" value="CAD7273115.1"/>
    <property type="molecule type" value="Genomic_DNA"/>
</dbReference>
<keyword evidence="1" id="KW-0808">Transferase</keyword>
<dbReference type="Pfam" id="PF22999">
    <property type="entry name" value="LTN1_E3_ligase_6th"/>
    <property type="match status" value="1"/>
</dbReference>
<dbReference type="PANTHER" id="PTHR12389">
    <property type="entry name" value="ZINC FINGER PROTEIN 294"/>
    <property type="match status" value="1"/>
</dbReference>
<evidence type="ECO:0000259" key="3">
    <source>
        <dbReference type="Pfam" id="PF22999"/>
    </source>
</evidence>
<dbReference type="GO" id="GO:1990112">
    <property type="term" value="C:RQC complex"/>
    <property type="evidence" value="ECO:0007669"/>
    <property type="project" value="UniProtKB-UniRule"/>
</dbReference>
<dbReference type="InterPro" id="IPR054478">
    <property type="entry name" value="LTN1_UBC"/>
</dbReference>
<dbReference type="InterPro" id="IPR016024">
    <property type="entry name" value="ARM-type_fold"/>
</dbReference>
<dbReference type="Pfam" id="PF22958">
    <property type="entry name" value="Ltn1_1st"/>
    <property type="match status" value="1"/>
</dbReference>
<dbReference type="GO" id="GO:1990116">
    <property type="term" value="P:ribosome-associated ubiquitin-dependent protein catabolic process"/>
    <property type="evidence" value="ECO:0007669"/>
    <property type="project" value="UniProtKB-UniRule"/>
</dbReference>
<dbReference type="Pfam" id="PF23009">
    <property type="entry name" value="UBC_like"/>
    <property type="match status" value="1"/>
</dbReference>
<comment type="similarity">
    <text evidence="1">Belongs to the LTN1 family.</text>
</comment>
<dbReference type="GO" id="GO:0016567">
    <property type="term" value="P:protein ubiquitination"/>
    <property type="evidence" value="ECO:0007669"/>
    <property type="project" value="UniProtKB-UniPathway"/>
</dbReference>
<dbReference type="EMBL" id="CAJPEX010000097">
    <property type="protein sequence ID" value="CAG0913267.1"/>
    <property type="molecule type" value="Genomic_DNA"/>
</dbReference>
<dbReference type="EC" id="2.3.2.27" evidence="1"/>
<reference evidence="5" key="1">
    <citation type="submission" date="2020-11" db="EMBL/GenBank/DDBJ databases">
        <authorList>
            <person name="Tran Van P."/>
        </authorList>
    </citation>
    <scope>NUCLEOTIDE SEQUENCE</scope>
</reference>
<protein>
    <recommendedName>
        <fullName evidence="1">E3 ubiquitin-protein ligase listerin</fullName>
        <ecNumber evidence="1">2.3.2.27</ecNumber>
    </recommendedName>
    <alternativeName>
        <fullName evidence="1">RING-type E3 ubiquitin transferase listerin</fullName>
    </alternativeName>
</protein>
<keyword evidence="1" id="KW-0862">Zinc</keyword>
<name>A0A7R9BEE1_9CRUS</name>